<dbReference type="InterPro" id="IPR002474">
    <property type="entry name" value="CarbamoylP_synth_ssu_N"/>
</dbReference>
<evidence type="ECO:0000256" key="6">
    <source>
        <dbReference type="ARBA" id="ARBA00022840"/>
    </source>
</evidence>
<dbReference type="GO" id="GO:0006207">
    <property type="term" value="P:'de novo' pyrimidine nucleobase biosynthetic process"/>
    <property type="evidence" value="ECO:0007669"/>
    <property type="project" value="InterPro"/>
</dbReference>
<dbReference type="AlphaFoldDB" id="A0A2W0HLI2"/>
<evidence type="ECO:0000256" key="10">
    <source>
        <dbReference type="ARBA" id="ARBA00049285"/>
    </source>
</evidence>
<protein>
    <recommendedName>
        <fullName evidence="11">Carbamoyl phosphate synthase small chain</fullName>
        <ecNumber evidence="11">6.3.5.5</ecNumber>
    </recommendedName>
    <alternativeName>
        <fullName evidence="11">Carbamoyl phosphate synthetase glutamine chain</fullName>
    </alternativeName>
</protein>
<dbReference type="UniPathway" id="UPA00068">
    <property type="reaction ID" value="UER00171"/>
</dbReference>
<dbReference type="GO" id="GO:0006526">
    <property type="term" value="P:L-arginine biosynthetic process"/>
    <property type="evidence" value="ECO:0007669"/>
    <property type="project" value="UniProtKB-UniRule"/>
</dbReference>
<dbReference type="CDD" id="cd01744">
    <property type="entry name" value="GATase1_CPSase"/>
    <property type="match status" value="1"/>
</dbReference>
<dbReference type="OrthoDB" id="9804328at2"/>
<dbReference type="UniPathway" id="UPA00070">
    <property type="reaction ID" value="UER00115"/>
</dbReference>
<evidence type="ECO:0000259" key="12">
    <source>
        <dbReference type="SMART" id="SM01097"/>
    </source>
</evidence>
<dbReference type="InterPro" id="IPR035686">
    <property type="entry name" value="CPSase_GATase1"/>
</dbReference>
<dbReference type="NCBIfam" id="NF009475">
    <property type="entry name" value="PRK12838.1"/>
    <property type="match status" value="1"/>
</dbReference>
<dbReference type="GO" id="GO:0005524">
    <property type="term" value="F:ATP binding"/>
    <property type="evidence" value="ECO:0007669"/>
    <property type="project" value="UniProtKB-UniRule"/>
</dbReference>
<feature type="binding site" evidence="11">
    <location>
        <position position="220"/>
    </location>
    <ligand>
        <name>L-glutamine</name>
        <dbReference type="ChEBI" id="CHEBI:58359"/>
    </ligand>
</feature>
<feature type="domain" description="Carbamoyl-phosphate synthase small subunit N-terminal" evidence="12">
    <location>
        <begin position="2"/>
        <end position="132"/>
    </location>
</feature>
<dbReference type="GO" id="GO:0004088">
    <property type="term" value="F:carbamoyl-phosphate synthase (glutamine-hydrolyzing) activity"/>
    <property type="evidence" value="ECO:0007669"/>
    <property type="project" value="UniProtKB-UniRule"/>
</dbReference>
<dbReference type="PRINTS" id="PR00099">
    <property type="entry name" value="CPSGATASE"/>
</dbReference>
<dbReference type="GO" id="GO:0044205">
    <property type="term" value="P:'de novo' UMP biosynthetic process"/>
    <property type="evidence" value="ECO:0007669"/>
    <property type="project" value="UniProtKB-UniRule"/>
</dbReference>
<comment type="pathway">
    <text evidence="2 11">Amino-acid biosynthesis; L-arginine biosynthesis; carbamoyl phosphate from bicarbonate: step 1/1.</text>
</comment>
<name>A0A2W0HLI2_9BACI</name>
<comment type="subunit">
    <text evidence="11">Composed of two chains; the small (or glutamine) chain promotes the hydrolysis of glutamine to ammonia, which is used by the large (or ammonia) chain to synthesize carbamoyl phosphate. Tetramer of heterodimers (alpha,beta)4.</text>
</comment>
<dbReference type="Proteomes" id="UP000248066">
    <property type="component" value="Unassembled WGS sequence"/>
</dbReference>
<keyword evidence="7 11" id="KW-0315">Glutamine amidotransferase</keyword>
<evidence type="ECO:0000256" key="9">
    <source>
        <dbReference type="ARBA" id="ARBA00048816"/>
    </source>
</evidence>
<evidence type="ECO:0000256" key="8">
    <source>
        <dbReference type="ARBA" id="ARBA00022975"/>
    </source>
</evidence>
<evidence type="ECO:0000256" key="5">
    <source>
        <dbReference type="ARBA" id="ARBA00022741"/>
    </source>
</evidence>
<dbReference type="InterPro" id="IPR006274">
    <property type="entry name" value="CarbamoylP_synth_ssu"/>
</dbReference>
<dbReference type="HAMAP" id="MF_01209">
    <property type="entry name" value="CPSase_S_chain"/>
    <property type="match status" value="1"/>
</dbReference>
<feature type="binding site" evidence="11">
    <location>
        <position position="46"/>
    </location>
    <ligand>
        <name>L-glutamine</name>
        <dbReference type="ChEBI" id="CHEBI:58359"/>
    </ligand>
</feature>
<comment type="pathway">
    <text evidence="1 11">Pyrimidine metabolism; UMP biosynthesis via de novo pathway; (S)-dihydroorotate from bicarbonate: step 1/3.</text>
</comment>
<feature type="active site" evidence="11">
    <location>
        <position position="332"/>
    </location>
</feature>
<keyword evidence="11" id="KW-0028">Amino-acid biosynthesis</keyword>
<evidence type="ECO:0000256" key="1">
    <source>
        <dbReference type="ARBA" id="ARBA00004812"/>
    </source>
</evidence>
<dbReference type="Pfam" id="PF00117">
    <property type="entry name" value="GATase"/>
    <property type="match status" value="1"/>
</dbReference>
<dbReference type="InterPro" id="IPR017926">
    <property type="entry name" value="GATASE"/>
</dbReference>
<feature type="region of interest" description="CPSase" evidence="11">
    <location>
        <begin position="1"/>
        <end position="171"/>
    </location>
</feature>
<feature type="active site" description="Nucleophile" evidence="11">
    <location>
        <position position="247"/>
    </location>
</feature>
<dbReference type="PROSITE" id="PS51273">
    <property type="entry name" value="GATASE_TYPE_1"/>
    <property type="match status" value="1"/>
</dbReference>
<feature type="binding site" evidence="11">
    <location>
        <position position="248"/>
    </location>
    <ligand>
        <name>L-glutamine</name>
        <dbReference type="ChEBI" id="CHEBI:58359"/>
    </ligand>
</feature>
<evidence type="ECO:0000256" key="2">
    <source>
        <dbReference type="ARBA" id="ARBA00005077"/>
    </source>
</evidence>
<dbReference type="PRINTS" id="PR00097">
    <property type="entry name" value="ANTSNTHASEII"/>
</dbReference>
<dbReference type="GO" id="GO:0006541">
    <property type="term" value="P:glutamine metabolic process"/>
    <property type="evidence" value="ECO:0007669"/>
    <property type="project" value="InterPro"/>
</dbReference>
<dbReference type="Pfam" id="PF00988">
    <property type="entry name" value="CPSase_sm_chain"/>
    <property type="match status" value="1"/>
</dbReference>
<dbReference type="SMART" id="SM01097">
    <property type="entry name" value="CPSase_sm_chain"/>
    <property type="match status" value="1"/>
</dbReference>
<feature type="binding site" evidence="11">
    <location>
        <position position="222"/>
    </location>
    <ligand>
        <name>L-glutamine</name>
        <dbReference type="ChEBI" id="CHEBI:58359"/>
    </ligand>
</feature>
<organism evidence="13 14">
    <name type="scientific">Alteribacter lacisalsi</name>
    <dbReference type="NCBI Taxonomy" id="2045244"/>
    <lineage>
        <taxon>Bacteria</taxon>
        <taxon>Bacillati</taxon>
        <taxon>Bacillota</taxon>
        <taxon>Bacilli</taxon>
        <taxon>Bacillales</taxon>
        <taxon>Bacillaceae</taxon>
        <taxon>Alteribacter</taxon>
    </lineage>
</organism>
<comment type="similarity">
    <text evidence="3 11">Belongs to the CarA family.</text>
</comment>
<dbReference type="SUPFAM" id="SSF52317">
    <property type="entry name" value="Class I glutamine amidotransferase-like"/>
    <property type="match status" value="1"/>
</dbReference>
<feature type="binding site" evidence="11">
    <location>
        <position position="292"/>
    </location>
    <ligand>
        <name>L-glutamine</name>
        <dbReference type="ChEBI" id="CHEBI:58359"/>
    </ligand>
</feature>
<dbReference type="SUPFAM" id="SSF52021">
    <property type="entry name" value="Carbamoyl phosphate synthetase, small subunit N-terminal domain"/>
    <property type="match status" value="1"/>
</dbReference>
<evidence type="ECO:0000256" key="11">
    <source>
        <dbReference type="HAMAP-Rule" id="MF_01209"/>
    </source>
</evidence>
<dbReference type="Gene3D" id="3.50.30.20">
    <property type="entry name" value="Carbamoyl-phosphate synthase small subunit, N-terminal domain"/>
    <property type="match status" value="1"/>
</dbReference>
<accession>A0A2W0HLI2</accession>
<evidence type="ECO:0000256" key="7">
    <source>
        <dbReference type="ARBA" id="ARBA00022962"/>
    </source>
</evidence>
<evidence type="ECO:0000313" key="14">
    <source>
        <dbReference type="Proteomes" id="UP000248066"/>
    </source>
</evidence>
<reference evidence="13 14" key="1">
    <citation type="submission" date="2017-10" db="EMBL/GenBank/DDBJ databases">
        <title>Bacillus sp. nov., a halophilic bacterium isolated from a Yangshapao Lake.</title>
        <authorList>
            <person name="Wang H."/>
        </authorList>
    </citation>
    <scope>NUCLEOTIDE SEQUENCE [LARGE SCALE GENOMIC DNA]</scope>
    <source>
        <strain evidence="13 14">YSP-3</strain>
    </source>
</reference>
<comment type="catalytic activity">
    <reaction evidence="10 11">
        <text>L-glutamine + H2O = L-glutamate + NH4(+)</text>
        <dbReference type="Rhea" id="RHEA:15889"/>
        <dbReference type="ChEBI" id="CHEBI:15377"/>
        <dbReference type="ChEBI" id="CHEBI:28938"/>
        <dbReference type="ChEBI" id="CHEBI:29985"/>
        <dbReference type="ChEBI" id="CHEBI:58359"/>
    </reaction>
</comment>
<dbReference type="PANTHER" id="PTHR43418">
    <property type="entry name" value="MULTIFUNCTIONAL TRYPTOPHAN BIOSYNTHESIS PROTEIN-RELATED"/>
    <property type="match status" value="1"/>
</dbReference>
<keyword evidence="14" id="KW-1185">Reference proteome</keyword>
<dbReference type="FunFam" id="3.40.50.880:FF:000029">
    <property type="entry name" value="Carbamoyl-phosphate synthase small chain"/>
    <property type="match status" value="1"/>
</dbReference>
<keyword evidence="8 11" id="KW-0665">Pyrimidine biosynthesis</keyword>
<feature type="binding site" evidence="11">
    <location>
        <position position="251"/>
    </location>
    <ligand>
        <name>L-glutamine</name>
        <dbReference type="ChEBI" id="CHEBI:58359"/>
    </ligand>
</feature>
<keyword evidence="11" id="KW-0055">Arginine biosynthesis</keyword>
<dbReference type="RefSeq" id="WP_110517543.1">
    <property type="nucleotide sequence ID" value="NZ_PDOF01000001.1"/>
</dbReference>
<keyword evidence="5 11" id="KW-0547">Nucleotide-binding</keyword>
<dbReference type="Gene3D" id="3.40.50.880">
    <property type="match status" value="1"/>
</dbReference>
<feature type="binding site" evidence="11">
    <location>
        <position position="291"/>
    </location>
    <ligand>
        <name>L-glutamine</name>
        <dbReference type="ChEBI" id="CHEBI:58359"/>
    </ligand>
</feature>
<dbReference type="PRINTS" id="PR00096">
    <property type="entry name" value="GATASE"/>
</dbReference>
<dbReference type="FunFam" id="3.50.30.20:FF:000001">
    <property type="entry name" value="Carbamoyl-phosphate synthase small chain"/>
    <property type="match status" value="1"/>
</dbReference>
<dbReference type="EMBL" id="PDOF01000001">
    <property type="protein sequence ID" value="PYZ97952.1"/>
    <property type="molecule type" value="Genomic_DNA"/>
</dbReference>
<gene>
    <name evidence="11" type="primary">carA</name>
    <name evidence="13" type="ORF">CR205_04980</name>
</gene>
<dbReference type="GO" id="GO:0004359">
    <property type="term" value="F:glutaminase activity"/>
    <property type="evidence" value="ECO:0007669"/>
    <property type="project" value="RHEA"/>
</dbReference>
<dbReference type="PANTHER" id="PTHR43418:SF7">
    <property type="entry name" value="CARBAMOYL-PHOSPHATE SYNTHASE SMALL CHAIN"/>
    <property type="match status" value="1"/>
</dbReference>
<dbReference type="EC" id="6.3.5.5" evidence="11"/>
<sequence>MTARWLVLENGEVFKGKAIGCDQLNSGEVVFNTSMTGYQEMMSDPSYCGQILTLTYPLVGNYGINRDDFESITPYISGLIVKKASVHPSHFRCRFTLHEWLKANNIPGLMGIDTRKLTRMIRERGTMKGAFCSSIDQIDEKVTRLQEQAFQTNQVAKVSTRTRYVTPASGKRIVLIDYGAKKGIIKDLNAHGFEVIVVPYNISSDEVLSLSPDGVMLSNGPGDPEDIPEAVETVRNLLGQVPLFGICLGHQLLALAGGAETEKMRFGHRGGNHPVKDLRTGKVAITSQNHGYTVNPASVEQTDLEITHINVNDRSVEGLRHTVVPAFSVQYHPEASPGPEDAKDLFIEFRNMVDKNQTPASKKEGIVHA</sequence>
<dbReference type="InterPro" id="IPR050472">
    <property type="entry name" value="Anth_synth/Amidotransfase"/>
</dbReference>
<comment type="function">
    <text evidence="11">Small subunit of the glutamine-dependent carbamoyl phosphate synthetase (CPSase). CPSase catalyzes the formation of carbamoyl phosphate from the ammonia moiety of glutamine, carbonate, and phosphate donated by ATP, constituting the first step of 2 biosynthetic pathways, one leading to arginine and/or urea and the other to pyrimidine nucleotides. The small subunit (glutamine amidotransferase) binds and cleaves glutamine to supply the large subunit with the substrate ammonia.</text>
</comment>
<evidence type="ECO:0000256" key="4">
    <source>
        <dbReference type="ARBA" id="ARBA00022598"/>
    </source>
</evidence>
<dbReference type="InterPro" id="IPR029062">
    <property type="entry name" value="Class_I_gatase-like"/>
</dbReference>
<comment type="caution">
    <text evidence="13">The sequence shown here is derived from an EMBL/GenBank/DDBJ whole genome shotgun (WGS) entry which is preliminary data.</text>
</comment>
<feature type="active site" evidence="11">
    <location>
        <position position="334"/>
    </location>
</feature>
<keyword evidence="4 11" id="KW-0436">Ligase</keyword>
<evidence type="ECO:0000313" key="13">
    <source>
        <dbReference type="EMBL" id="PYZ97952.1"/>
    </source>
</evidence>
<feature type="binding site" evidence="11">
    <location>
        <position position="289"/>
    </location>
    <ligand>
        <name>L-glutamine</name>
        <dbReference type="ChEBI" id="CHEBI:58359"/>
    </ligand>
</feature>
<dbReference type="NCBIfam" id="TIGR01368">
    <property type="entry name" value="CPSaseIIsmall"/>
    <property type="match status" value="1"/>
</dbReference>
<proteinExistence type="inferred from homology"/>
<dbReference type="InterPro" id="IPR036480">
    <property type="entry name" value="CarbP_synth_ssu_N_sf"/>
</dbReference>
<comment type="catalytic activity">
    <reaction evidence="9 11">
        <text>hydrogencarbonate + L-glutamine + 2 ATP + H2O = carbamoyl phosphate + L-glutamate + 2 ADP + phosphate + 2 H(+)</text>
        <dbReference type="Rhea" id="RHEA:18633"/>
        <dbReference type="ChEBI" id="CHEBI:15377"/>
        <dbReference type="ChEBI" id="CHEBI:15378"/>
        <dbReference type="ChEBI" id="CHEBI:17544"/>
        <dbReference type="ChEBI" id="CHEBI:29985"/>
        <dbReference type="ChEBI" id="CHEBI:30616"/>
        <dbReference type="ChEBI" id="CHEBI:43474"/>
        <dbReference type="ChEBI" id="CHEBI:58228"/>
        <dbReference type="ChEBI" id="CHEBI:58359"/>
        <dbReference type="ChEBI" id="CHEBI:456216"/>
        <dbReference type="EC" id="6.3.5.5"/>
    </reaction>
</comment>
<keyword evidence="6 11" id="KW-0067">ATP-binding</keyword>
<evidence type="ECO:0000256" key="3">
    <source>
        <dbReference type="ARBA" id="ARBA00007800"/>
    </source>
</evidence>